<keyword evidence="1" id="KW-1015">Disulfide bond</keyword>
<comment type="caution">
    <text evidence="3">The sequence shown here is derived from an EMBL/GenBank/DDBJ whole genome shotgun (WGS) entry which is preliminary data.</text>
</comment>
<proteinExistence type="predicted"/>
<evidence type="ECO:0000256" key="1">
    <source>
        <dbReference type="ARBA" id="ARBA00023157"/>
    </source>
</evidence>
<dbReference type="InterPro" id="IPR001212">
    <property type="entry name" value="Somatomedin_B_dom"/>
</dbReference>
<feature type="domain" description="SMB" evidence="2">
    <location>
        <begin position="1"/>
        <end position="45"/>
    </location>
</feature>
<dbReference type="InterPro" id="IPR036024">
    <property type="entry name" value="Somatomedin_B-like_dom_sf"/>
</dbReference>
<dbReference type="Proteomes" id="UP001233999">
    <property type="component" value="Unassembled WGS sequence"/>
</dbReference>
<sequence>CQEKSTCPADDNIDFSFNRSCQCDKLCSQFGDCCKDSKYYKPSTLLPCVEVGNWNILGTSFVTSYYMINTCPHSWNEDETSYKCKNYLETIKSEPILGHPVTSKATNMTYVKFPLC</sequence>
<evidence type="ECO:0000313" key="4">
    <source>
        <dbReference type="Proteomes" id="UP001233999"/>
    </source>
</evidence>
<protein>
    <recommendedName>
        <fullName evidence="2">SMB domain-containing protein</fullName>
    </recommendedName>
</protein>
<dbReference type="EMBL" id="JASPKZ010007524">
    <property type="protein sequence ID" value="KAJ9583813.1"/>
    <property type="molecule type" value="Genomic_DNA"/>
</dbReference>
<gene>
    <name evidence="3" type="ORF">L9F63_021845</name>
</gene>
<evidence type="ECO:0000313" key="3">
    <source>
        <dbReference type="EMBL" id="KAJ9583813.1"/>
    </source>
</evidence>
<feature type="non-terminal residue" evidence="3">
    <location>
        <position position="1"/>
    </location>
</feature>
<dbReference type="SUPFAM" id="SSF90188">
    <property type="entry name" value="Somatomedin B domain"/>
    <property type="match status" value="1"/>
</dbReference>
<reference evidence="3" key="1">
    <citation type="journal article" date="2023" name="IScience">
        <title>Live-bearing cockroach genome reveals convergent evolutionary mechanisms linked to viviparity in insects and beyond.</title>
        <authorList>
            <person name="Fouks B."/>
            <person name="Harrison M.C."/>
            <person name="Mikhailova A.A."/>
            <person name="Marchal E."/>
            <person name="English S."/>
            <person name="Carruthers M."/>
            <person name="Jennings E.C."/>
            <person name="Chiamaka E.L."/>
            <person name="Frigard R.A."/>
            <person name="Pippel M."/>
            <person name="Attardo G.M."/>
            <person name="Benoit J.B."/>
            <person name="Bornberg-Bauer E."/>
            <person name="Tobe S.S."/>
        </authorList>
    </citation>
    <scope>NUCLEOTIDE SEQUENCE</scope>
    <source>
        <strain evidence="3">Stay&amp;Tobe</strain>
    </source>
</reference>
<dbReference type="PROSITE" id="PS50958">
    <property type="entry name" value="SMB_2"/>
    <property type="match status" value="1"/>
</dbReference>
<name>A0AAD8EB45_DIPPU</name>
<evidence type="ECO:0000259" key="2">
    <source>
        <dbReference type="PROSITE" id="PS50958"/>
    </source>
</evidence>
<reference evidence="3" key="2">
    <citation type="submission" date="2023-05" db="EMBL/GenBank/DDBJ databases">
        <authorList>
            <person name="Fouks B."/>
        </authorList>
    </citation>
    <scope>NUCLEOTIDE SEQUENCE</scope>
    <source>
        <strain evidence="3">Stay&amp;Tobe</strain>
        <tissue evidence="3">Testes</tissue>
    </source>
</reference>
<organism evidence="3 4">
    <name type="scientific">Diploptera punctata</name>
    <name type="common">Pacific beetle cockroach</name>
    <dbReference type="NCBI Taxonomy" id="6984"/>
    <lineage>
        <taxon>Eukaryota</taxon>
        <taxon>Metazoa</taxon>
        <taxon>Ecdysozoa</taxon>
        <taxon>Arthropoda</taxon>
        <taxon>Hexapoda</taxon>
        <taxon>Insecta</taxon>
        <taxon>Pterygota</taxon>
        <taxon>Neoptera</taxon>
        <taxon>Polyneoptera</taxon>
        <taxon>Dictyoptera</taxon>
        <taxon>Blattodea</taxon>
        <taxon>Blaberoidea</taxon>
        <taxon>Blaberidae</taxon>
        <taxon>Diplopterinae</taxon>
        <taxon>Diploptera</taxon>
    </lineage>
</organism>
<keyword evidence="4" id="KW-1185">Reference proteome</keyword>
<accession>A0AAD8EB45</accession>
<dbReference type="AlphaFoldDB" id="A0AAD8EB45"/>